<evidence type="ECO:0000256" key="5">
    <source>
        <dbReference type="ARBA" id="ARBA00022679"/>
    </source>
</evidence>
<dbReference type="NCBIfam" id="NF002804">
    <property type="entry name" value="PRK02946.1"/>
    <property type="match status" value="1"/>
</dbReference>
<dbReference type="GO" id="GO:0005737">
    <property type="term" value="C:cytoplasm"/>
    <property type="evidence" value="ECO:0007669"/>
    <property type="project" value="UniProtKB-SubCell"/>
</dbReference>
<keyword evidence="6 11" id="KW-0547">Nucleotide-binding</keyword>
<evidence type="ECO:0000256" key="9">
    <source>
        <dbReference type="ARBA" id="ARBA00022840"/>
    </source>
</evidence>
<evidence type="ECO:0000256" key="1">
    <source>
        <dbReference type="ARBA" id="ARBA00022435"/>
    </source>
</evidence>
<dbReference type="EMBL" id="RQXV01000011">
    <property type="protein sequence ID" value="RRC97499.1"/>
    <property type="molecule type" value="Genomic_DNA"/>
</dbReference>
<comment type="similarity">
    <text evidence="11">Belongs to the AceK family.</text>
</comment>
<comment type="caution">
    <text evidence="14">The sequence shown here is derived from an EMBL/GenBank/DDBJ whole genome shotgun (WGS) entry which is preliminary data.</text>
</comment>
<dbReference type="AlphaFoldDB" id="A0A3P1SKQ5"/>
<name>A0A3P1SKQ5_9GAMM</name>
<dbReference type="GO" id="GO:0006097">
    <property type="term" value="P:glyoxylate cycle"/>
    <property type="evidence" value="ECO:0007669"/>
    <property type="project" value="UniProtKB-UniRule"/>
</dbReference>
<organism evidence="14 15">
    <name type="scientific">Amphritea balenae</name>
    <dbReference type="NCBI Taxonomy" id="452629"/>
    <lineage>
        <taxon>Bacteria</taxon>
        <taxon>Pseudomonadati</taxon>
        <taxon>Pseudomonadota</taxon>
        <taxon>Gammaproteobacteria</taxon>
        <taxon>Oceanospirillales</taxon>
        <taxon>Oceanospirillaceae</taxon>
        <taxon>Amphritea</taxon>
    </lineage>
</organism>
<comment type="catalytic activity">
    <reaction evidence="11">
        <text>L-seryl-[isocitrate dehydrogenase] + ATP = O-phospho-L-seryl-[isocitrate dehydrogenase] + ADP + H(+)</text>
        <dbReference type="Rhea" id="RHEA:43540"/>
        <dbReference type="Rhea" id="RHEA-COMP:10605"/>
        <dbReference type="Rhea" id="RHEA-COMP:10606"/>
        <dbReference type="ChEBI" id="CHEBI:15378"/>
        <dbReference type="ChEBI" id="CHEBI:29999"/>
        <dbReference type="ChEBI" id="CHEBI:30616"/>
        <dbReference type="ChEBI" id="CHEBI:83421"/>
        <dbReference type="ChEBI" id="CHEBI:456216"/>
        <dbReference type="EC" id="2.7.11.5"/>
    </reaction>
</comment>
<dbReference type="HAMAP" id="MF_00747">
    <property type="entry name" value="AceK"/>
    <property type="match status" value="1"/>
</dbReference>
<feature type="binding site" evidence="11">
    <location>
        <begin position="316"/>
        <end position="322"/>
    </location>
    <ligand>
        <name>ATP</name>
        <dbReference type="ChEBI" id="CHEBI:30616"/>
    </ligand>
</feature>
<dbReference type="GO" id="GO:0016208">
    <property type="term" value="F:AMP binding"/>
    <property type="evidence" value="ECO:0007669"/>
    <property type="project" value="TreeGrafter"/>
</dbReference>
<evidence type="ECO:0000313" key="14">
    <source>
        <dbReference type="EMBL" id="RRC97499.1"/>
    </source>
</evidence>
<evidence type="ECO:0000313" key="15">
    <source>
        <dbReference type="Proteomes" id="UP000267535"/>
    </source>
</evidence>
<sequence>MRARDANLIARLILEGFIDYRQQFKAITRQAPGYFAAADWHALQCLSVERIDRYEEMIDGISEKIVSLSNDGIPKPELWLLIKECYTEVLNQRSDAELGETFYNSIYCKLMQHSNISDRHMFIQSKKPKVEAYRGEQIFRRYALNEGVPSFLKKLFEDYGFSIPWENKRRDSRNLMRYIRNTIPDDVVAGEGTVIEVIRSVFYRNKAAYIVGRVQFDHQSVPFVLPVLNTEGAGVYIDTALSDENDVSVVFSFTRAYFLVDVDIPAEFIRFLHSLIPMKSIAELYNSLGFYKQGKAEFYRDFMDHLDASTDQFEVAEGTKGMVMTVFTLPSYPVVFKVIKDRFSSSKNITRSGVINKYQLVKRHDRAGRMADTQEFVNLVLPRKRLSAELLCELMSVACSSITLSEDDLTISHLWTERRMIPLNIYLNEMLSKSDEESVYLAINEFGKCIKELAAANIFAGDMLFKNFGVTRHNRVVFYDYDEILYLTDCNFRDIPEPMYPEQELASEPWYSVAEQDVFPEEFKILTACDSRIRIIFNELHGDLLTLSWWINIQQKVASGALLDLYPYRRIVRFPRAP</sequence>
<dbReference type="GO" id="GO:0008772">
    <property type="term" value="F:[isocitrate dehydrogenase (NADP+)] kinase activity"/>
    <property type="evidence" value="ECO:0007669"/>
    <property type="project" value="UniProtKB-UniRule"/>
</dbReference>
<keyword evidence="3 11" id="KW-0723">Serine/threonine-protein kinase</keyword>
<dbReference type="InterPro" id="IPR046854">
    <property type="entry name" value="AceK_regulatory"/>
</dbReference>
<dbReference type="Pfam" id="PF06315">
    <property type="entry name" value="AceK_kinase"/>
    <property type="match status" value="1"/>
</dbReference>
<dbReference type="PIRSF" id="PIRSF000719">
    <property type="entry name" value="AceK"/>
    <property type="match status" value="1"/>
</dbReference>
<feature type="active site" evidence="11">
    <location>
        <position position="372"/>
    </location>
</feature>
<comment type="subcellular location">
    <subcellularLocation>
        <location evidence="11">Cytoplasm</location>
    </subcellularLocation>
</comment>
<dbReference type="EC" id="3.1.3.-" evidence="11"/>
<accession>A0A3P1SKQ5</accession>
<keyword evidence="2 11" id="KW-0963">Cytoplasm</keyword>
<reference evidence="14 15" key="1">
    <citation type="submission" date="2018-11" db="EMBL/GenBank/DDBJ databases">
        <title>The draft genome sequence of Amphritea balenae JAMM 1525T.</title>
        <authorList>
            <person name="Fang Z."/>
            <person name="Zhang Y."/>
            <person name="Han X."/>
        </authorList>
    </citation>
    <scope>NUCLEOTIDE SEQUENCE [LARGE SCALE GENOMIC DNA]</scope>
    <source>
        <strain evidence="14 15">JAMM 1525</strain>
    </source>
</reference>
<dbReference type="RefSeq" id="WP_124927338.1">
    <property type="nucleotide sequence ID" value="NZ_BMOH01000004.1"/>
</dbReference>
<evidence type="ECO:0000256" key="11">
    <source>
        <dbReference type="HAMAP-Rule" id="MF_00747"/>
    </source>
</evidence>
<evidence type="ECO:0000256" key="2">
    <source>
        <dbReference type="ARBA" id="ARBA00022490"/>
    </source>
</evidence>
<proteinExistence type="inferred from homology"/>
<protein>
    <recommendedName>
        <fullName evidence="11">Isocitrate dehydrogenase kinase/phosphatase</fullName>
        <shortName evidence="11">IDH kinase/phosphatase</shortName>
        <shortName evidence="11">IDHK/P</shortName>
        <ecNumber evidence="11">2.7.11.5</ecNumber>
        <ecNumber evidence="11">3.1.3.-</ecNumber>
    </recommendedName>
</protein>
<keyword evidence="8 11" id="KW-0378">Hydrolase</keyword>
<keyword evidence="5 11" id="KW-0808">Transferase</keyword>
<dbReference type="PANTHER" id="PTHR39559:SF1">
    <property type="entry name" value="ISOCITRATE DEHYDROGENASE KINASE_PHOSPHATASE"/>
    <property type="match status" value="1"/>
</dbReference>
<gene>
    <name evidence="11" type="primary">aceK</name>
    <name evidence="14" type="ORF">EHS89_16810</name>
</gene>
<dbReference type="GO" id="GO:0004674">
    <property type="term" value="F:protein serine/threonine kinase activity"/>
    <property type="evidence" value="ECO:0007669"/>
    <property type="project" value="UniProtKB-KW"/>
</dbReference>
<dbReference type="InterPro" id="IPR010452">
    <property type="entry name" value="Isocitrate_DH_AceK"/>
</dbReference>
<keyword evidence="10 11" id="KW-0904">Protein phosphatase</keyword>
<dbReference type="Proteomes" id="UP000267535">
    <property type="component" value="Unassembled WGS sequence"/>
</dbReference>
<evidence type="ECO:0000256" key="7">
    <source>
        <dbReference type="ARBA" id="ARBA00022777"/>
    </source>
</evidence>
<evidence type="ECO:0000256" key="8">
    <source>
        <dbReference type="ARBA" id="ARBA00022801"/>
    </source>
</evidence>
<feature type="domain" description="Isocitrate dehydrogenase kinase/phosphatase (AceK) regulatory" evidence="13">
    <location>
        <begin position="10"/>
        <end position="309"/>
    </location>
</feature>
<evidence type="ECO:0000256" key="10">
    <source>
        <dbReference type="ARBA" id="ARBA00022912"/>
    </source>
</evidence>
<dbReference type="PANTHER" id="PTHR39559">
    <property type="match status" value="1"/>
</dbReference>
<feature type="binding site" evidence="11">
    <location>
        <position position="337"/>
    </location>
    <ligand>
        <name>ATP</name>
        <dbReference type="ChEBI" id="CHEBI:30616"/>
    </ligand>
</feature>
<evidence type="ECO:0000259" key="13">
    <source>
        <dbReference type="Pfam" id="PF20423"/>
    </source>
</evidence>
<evidence type="ECO:0000256" key="4">
    <source>
        <dbReference type="ARBA" id="ARBA00022532"/>
    </source>
</evidence>
<dbReference type="GO" id="GO:0006006">
    <property type="term" value="P:glucose metabolic process"/>
    <property type="evidence" value="ECO:0007669"/>
    <property type="project" value="InterPro"/>
</dbReference>
<keyword evidence="4 11" id="KW-0816">Tricarboxylic acid cycle</keyword>
<dbReference type="OrthoDB" id="5287793at2"/>
<dbReference type="GO" id="GO:0006099">
    <property type="term" value="P:tricarboxylic acid cycle"/>
    <property type="evidence" value="ECO:0007669"/>
    <property type="project" value="UniProtKB-UniRule"/>
</dbReference>
<keyword evidence="9 11" id="KW-0067">ATP-binding</keyword>
<evidence type="ECO:0000259" key="12">
    <source>
        <dbReference type="Pfam" id="PF06315"/>
    </source>
</evidence>
<dbReference type="InterPro" id="IPR046855">
    <property type="entry name" value="AceK_kinase"/>
</dbReference>
<evidence type="ECO:0000256" key="3">
    <source>
        <dbReference type="ARBA" id="ARBA00022527"/>
    </source>
</evidence>
<dbReference type="EC" id="2.7.11.5" evidence="11"/>
<dbReference type="GO" id="GO:0005524">
    <property type="term" value="F:ATP binding"/>
    <property type="evidence" value="ECO:0007669"/>
    <property type="project" value="UniProtKB-UniRule"/>
</dbReference>
<keyword evidence="15" id="KW-1185">Reference proteome</keyword>
<feature type="domain" description="Isocitrate dehydrogenase kinase/phosphatase (AceK) kinase" evidence="12">
    <location>
        <begin position="311"/>
        <end position="569"/>
    </location>
</feature>
<keyword evidence="1 11" id="KW-0329">Glyoxylate bypass</keyword>
<dbReference type="GO" id="GO:0004721">
    <property type="term" value="F:phosphoprotein phosphatase activity"/>
    <property type="evidence" value="ECO:0007669"/>
    <property type="project" value="UniProtKB-KW"/>
</dbReference>
<dbReference type="Pfam" id="PF20423">
    <property type="entry name" value="AceK_regulatory"/>
    <property type="match status" value="1"/>
</dbReference>
<comment type="function">
    <text evidence="11">Bifunctional enzyme which can phosphorylate or dephosphorylate isocitrate dehydrogenase (IDH) on a specific serine residue. This is a regulatory mechanism which enables bacteria to bypass the Krebs cycle via the glyoxylate shunt in response to the source of carbon. When bacteria are grown on glucose, IDH is fully active and unphosphorylated, but when grown on acetate or ethanol, the activity of IDH declines drastically concomitant with its phosphorylation.</text>
</comment>
<keyword evidence="7 11" id="KW-0418">Kinase</keyword>
<evidence type="ECO:0000256" key="6">
    <source>
        <dbReference type="ARBA" id="ARBA00022741"/>
    </source>
</evidence>